<dbReference type="GO" id="GO:0000976">
    <property type="term" value="F:transcription cis-regulatory region binding"/>
    <property type="evidence" value="ECO:0007669"/>
    <property type="project" value="TreeGrafter"/>
</dbReference>
<dbReference type="FunFam" id="1.10.10.10:FF:000001">
    <property type="entry name" value="LysR family transcriptional regulator"/>
    <property type="match status" value="1"/>
</dbReference>
<evidence type="ECO:0000313" key="8">
    <source>
        <dbReference type="EMBL" id="QWM93191.1"/>
    </source>
</evidence>
<dbReference type="InterPro" id="IPR036388">
    <property type="entry name" value="WH-like_DNA-bd_sf"/>
</dbReference>
<evidence type="ECO:0000256" key="5">
    <source>
        <dbReference type="ARBA" id="ARBA00023125"/>
    </source>
</evidence>
<evidence type="ECO:0000256" key="2">
    <source>
        <dbReference type="ARBA" id="ARBA00009437"/>
    </source>
</evidence>
<feature type="domain" description="HTH lysR-type" evidence="7">
    <location>
        <begin position="60"/>
        <end position="117"/>
    </location>
</feature>
<organism evidence="8">
    <name type="scientific">Nitzschia supralitorea</name>
    <dbReference type="NCBI Taxonomy" id="303403"/>
    <lineage>
        <taxon>Eukaryota</taxon>
        <taxon>Sar</taxon>
        <taxon>Stramenopiles</taxon>
        <taxon>Ochrophyta</taxon>
        <taxon>Bacillariophyta</taxon>
        <taxon>Bacillariophyceae</taxon>
        <taxon>Bacillariophycidae</taxon>
        <taxon>Bacillariales</taxon>
        <taxon>Bacillariaceae</taxon>
        <taxon>Nitzschia</taxon>
    </lineage>
</organism>
<dbReference type="AlphaFoldDB" id="A0A8F0WHS2"/>
<dbReference type="Pfam" id="PF03466">
    <property type="entry name" value="LysR_substrate"/>
    <property type="match status" value="1"/>
</dbReference>
<protein>
    <recommendedName>
        <fullName evidence="3">Probable RuBisCO transcriptional regulator</fullName>
    </recommendedName>
</protein>
<dbReference type="GO" id="GO:0003700">
    <property type="term" value="F:DNA-binding transcription factor activity"/>
    <property type="evidence" value="ECO:0007669"/>
    <property type="project" value="InterPro"/>
</dbReference>
<dbReference type="Pfam" id="PF00126">
    <property type="entry name" value="HTH_1"/>
    <property type="match status" value="1"/>
</dbReference>
<sequence>MKHIEISNYLADVAELVDALGLGSSNFGCESSSLSICNHVLTLFIFSYFNLNELKNMLPFTLQQLRILKAIATEKNFTRAASSLYISQPSLSKQLKILEENLDTILINRERNKISLTESGRIFLEYSERILILCEESCRALIDLKNGERGILTVGASQTIGTYLMPRILALFAQNYPQIDLTVQVDATRTIATSIIKREIDIAIVGGEISSDLKKKLTIQPFVSDELCLIIANSHPFSKKKVIKKEDLYWLDFITLHSTSTIKKFIDKILIQNEIQTNELKTILQLNSIEGIKTAVSLGLGAAFVSSSSIEKEIQLKQIKILEIENLNISRQLSIISNPNCYKTKAFELFYHELVRLKTKYQK</sequence>
<keyword evidence="5" id="KW-0238">DNA-binding</keyword>
<dbReference type="InterPro" id="IPR005119">
    <property type="entry name" value="LysR_subst-bd"/>
</dbReference>
<evidence type="ECO:0000256" key="4">
    <source>
        <dbReference type="ARBA" id="ARBA00023015"/>
    </source>
</evidence>
<evidence type="ECO:0000256" key="1">
    <source>
        <dbReference type="ARBA" id="ARBA00003782"/>
    </source>
</evidence>
<dbReference type="SUPFAM" id="SSF46785">
    <property type="entry name" value="Winged helix' DNA-binding domain"/>
    <property type="match status" value="1"/>
</dbReference>
<dbReference type="SUPFAM" id="SSF53850">
    <property type="entry name" value="Periplasmic binding protein-like II"/>
    <property type="match status" value="1"/>
</dbReference>
<accession>A0A8F0WHS2</accession>
<dbReference type="RefSeq" id="YP_010133702.1">
    <property type="nucleotide sequence ID" value="NC_056787.1"/>
</dbReference>
<dbReference type="PANTHER" id="PTHR30126">
    <property type="entry name" value="HTH-TYPE TRANSCRIPTIONAL REGULATOR"/>
    <property type="match status" value="1"/>
</dbReference>
<keyword evidence="4" id="KW-0805">Transcription regulation</keyword>
<comment type="function">
    <text evidence="1">Trans-acting transcriptional regulator of RuBisCO genes (rbcL and rbcS) expression.</text>
</comment>
<dbReference type="InterPro" id="IPR036390">
    <property type="entry name" value="WH_DNA-bd_sf"/>
</dbReference>
<dbReference type="PRINTS" id="PR00039">
    <property type="entry name" value="HTHLYSR"/>
</dbReference>
<geneLocation type="chloroplast" evidence="8"/>
<dbReference type="GeneID" id="67123238"/>
<keyword evidence="8" id="KW-0150">Chloroplast</keyword>
<evidence type="ECO:0000259" key="7">
    <source>
        <dbReference type="PROSITE" id="PS50931"/>
    </source>
</evidence>
<dbReference type="CDD" id="cd08420">
    <property type="entry name" value="PBP2_CysL_like"/>
    <property type="match status" value="1"/>
</dbReference>
<dbReference type="PANTHER" id="PTHR30126:SF39">
    <property type="entry name" value="HTH-TYPE TRANSCRIPTIONAL REGULATOR CYSL"/>
    <property type="match status" value="1"/>
</dbReference>
<keyword evidence="6" id="KW-0804">Transcription</keyword>
<dbReference type="InterPro" id="IPR000847">
    <property type="entry name" value="LysR_HTH_N"/>
</dbReference>
<name>A0A8F0WHS2_9STRA</name>
<dbReference type="EMBL" id="MT383638">
    <property type="protein sequence ID" value="QWM93191.1"/>
    <property type="molecule type" value="Genomic_DNA"/>
</dbReference>
<proteinExistence type="inferred from homology"/>
<gene>
    <name evidence="8" type="primary">rbcR</name>
</gene>
<dbReference type="PROSITE" id="PS50931">
    <property type="entry name" value="HTH_LYSR"/>
    <property type="match status" value="1"/>
</dbReference>
<dbReference type="Gene3D" id="1.10.10.10">
    <property type="entry name" value="Winged helix-like DNA-binding domain superfamily/Winged helix DNA-binding domain"/>
    <property type="match status" value="1"/>
</dbReference>
<keyword evidence="8" id="KW-0934">Plastid</keyword>
<comment type="similarity">
    <text evidence="2">Belongs to the LysR transcriptional regulatory family.</text>
</comment>
<evidence type="ECO:0000256" key="6">
    <source>
        <dbReference type="ARBA" id="ARBA00023163"/>
    </source>
</evidence>
<evidence type="ECO:0000256" key="3">
    <source>
        <dbReference type="ARBA" id="ARBA00018907"/>
    </source>
</evidence>
<dbReference type="Gene3D" id="3.40.190.290">
    <property type="match status" value="1"/>
</dbReference>
<reference evidence="8" key="1">
    <citation type="journal article" date="2021" name="Ecol Indic">
        <title>Morphological and molecular identification reveals that waters from an isolated oasis in Tamanrasset (extreme South of Algerian Sahara) are colonized by opportunistic and pollution-tolerant diatom species.</title>
        <authorList>
            <person name="Gastineau R."/>
            <person name="Hamedi C."/>
            <person name="Baba Hamed M.B."/>
            <person name="Abi-Ayad S.-M.E.-A."/>
            <person name="Bak M."/>
            <person name="Lemieux C."/>
            <person name="Turmel M."/>
            <person name="Dobosz S."/>
            <person name="Wrobel R.J."/>
            <person name="Kierzek A."/>
            <person name="Lange-Bertalot H."/>
            <person name="Witkowski A."/>
        </authorList>
    </citation>
    <scope>NUCLEOTIDE SEQUENCE</scope>
    <source>
        <strain evidence="8">SZCZR1828</strain>
    </source>
</reference>